<dbReference type="InterPro" id="IPR050789">
    <property type="entry name" value="Diverse_Enzym_Activities"/>
</dbReference>
<dbReference type="InterPro" id="IPR012338">
    <property type="entry name" value="Beta-lactam/transpept-like"/>
</dbReference>
<sequence length="377" mass="39846">MTLAQMTEALDRGIDSALAEQRIVGCMVMLAQGGQTVFARAAGMADREAGRDMTPDTWLRYASVTKPLTTLAALRLMASGRLDAQDAVTRWLPEFTPALPDGTRPQITVDHLMSHMAGLDYTFAQGPGDPYPQAAVSDGISDSGITLAENVRRIASVPLDRVPGTAWRYSIATDVLGAVIEAAADMPLPDAMAALVTQPLQIDAAFQADPSRLAANYADAQPAPQRMQGLTRVPIPGVPNRWFSFQPERALDPAAYPSGGGGMAGTVPGALAALEALRSGNFIPDDLRRQAFANRIAEPHPMRGPGWGHSWAGAIVTDPGLAGVGLGADCISWGGIYGHSWIIDPSRDLILLSMTNTSTQGMNGAFAVEMASALMNR</sequence>
<gene>
    <name evidence="2" type="ORF">SAMN06265221_10988</name>
</gene>
<dbReference type="Pfam" id="PF00144">
    <property type="entry name" value="Beta-lactamase"/>
    <property type="match status" value="1"/>
</dbReference>
<name>A0A521DRF4_9RHOB</name>
<dbReference type="InterPro" id="IPR001466">
    <property type="entry name" value="Beta-lactam-related"/>
</dbReference>
<dbReference type="OrthoDB" id="5377981at2"/>
<dbReference type="AlphaFoldDB" id="A0A521DRF4"/>
<feature type="domain" description="Beta-lactamase-related" evidence="1">
    <location>
        <begin position="11"/>
        <end position="360"/>
    </location>
</feature>
<evidence type="ECO:0000313" key="2">
    <source>
        <dbReference type="EMBL" id="SMO74313.1"/>
    </source>
</evidence>
<dbReference type="Gene3D" id="3.40.710.10">
    <property type="entry name" value="DD-peptidase/beta-lactamase superfamily"/>
    <property type="match status" value="1"/>
</dbReference>
<evidence type="ECO:0000313" key="3">
    <source>
        <dbReference type="Proteomes" id="UP000319014"/>
    </source>
</evidence>
<proteinExistence type="predicted"/>
<dbReference type="Proteomes" id="UP000319014">
    <property type="component" value="Unassembled WGS sequence"/>
</dbReference>
<dbReference type="EMBL" id="FXTK01000009">
    <property type="protein sequence ID" value="SMO74313.1"/>
    <property type="molecule type" value="Genomic_DNA"/>
</dbReference>
<reference evidence="2 3" key="1">
    <citation type="submission" date="2017-05" db="EMBL/GenBank/DDBJ databases">
        <authorList>
            <person name="Varghese N."/>
            <person name="Submissions S."/>
        </authorList>
    </citation>
    <scope>NUCLEOTIDE SEQUENCE [LARGE SCALE GENOMIC DNA]</scope>
    <source>
        <strain evidence="2 3">DSM 100094</strain>
    </source>
</reference>
<organism evidence="2 3">
    <name type="scientific">Paracoccus laeviglucosivorans</name>
    <dbReference type="NCBI Taxonomy" id="1197861"/>
    <lineage>
        <taxon>Bacteria</taxon>
        <taxon>Pseudomonadati</taxon>
        <taxon>Pseudomonadota</taxon>
        <taxon>Alphaproteobacteria</taxon>
        <taxon>Rhodobacterales</taxon>
        <taxon>Paracoccaceae</taxon>
        <taxon>Paracoccus</taxon>
    </lineage>
</organism>
<dbReference type="PANTHER" id="PTHR43283">
    <property type="entry name" value="BETA-LACTAMASE-RELATED"/>
    <property type="match status" value="1"/>
</dbReference>
<dbReference type="SUPFAM" id="SSF56601">
    <property type="entry name" value="beta-lactamase/transpeptidase-like"/>
    <property type="match status" value="1"/>
</dbReference>
<accession>A0A521DRF4</accession>
<evidence type="ECO:0000259" key="1">
    <source>
        <dbReference type="Pfam" id="PF00144"/>
    </source>
</evidence>
<dbReference type="RefSeq" id="WP_142663360.1">
    <property type="nucleotide sequence ID" value="NZ_FXTK01000009.1"/>
</dbReference>
<protein>
    <submittedName>
        <fullName evidence="2">CubicO group peptidase, beta-lactamase class C family</fullName>
    </submittedName>
</protein>
<dbReference type="PANTHER" id="PTHR43283:SF3">
    <property type="entry name" value="BETA-LACTAMASE FAMILY PROTEIN (AFU_ORTHOLOGUE AFUA_5G07500)"/>
    <property type="match status" value="1"/>
</dbReference>
<keyword evidence="3" id="KW-1185">Reference proteome</keyword>